<sequence length="89" mass="9192">MVAETGPDHRNEWAETRTVAAEPGTGAAWTVRAGVREGGAGRRPGDTPEEAEEIKWLGAGGAELRGADGILEAASASFVAGFGRLSKRS</sequence>
<gene>
    <name evidence="1" type="ORF">CP967_00135</name>
</gene>
<evidence type="ECO:0000313" key="1">
    <source>
        <dbReference type="EMBL" id="QEU70584.1"/>
    </source>
</evidence>
<proteinExistence type="predicted"/>
<reference evidence="1 2" key="1">
    <citation type="submission" date="2017-09" db="EMBL/GenBank/DDBJ databases">
        <authorList>
            <person name="Lee N."/>
            <person name="Cho B.-K."/>
        </authorList>
    </citation>
    <scope>NUCLEOTIDE SEQUENCE [LARGE SCALE GENOMIC DNA]</scope>
    <source>
        <strain evidence="1 2">ATCC 12769</strain>
    </source>
</reference>
<accession>A0A5J6F449</accession>
<dbReference type="Proteomes" id="UP000326178">
    <property type="component" value="Chromosome"/>
</dbReference>
<keyword evidence="2" id="KW-1185">Reference proteome</keyword>
<dbReference type="EMBL" id="CP023702">
    <property type="protein sequence ID" value="QEU70584.1"/>
    <property type="molecule type" value="Genomic_DNA"/>
</dbReference>
<dbReference type="AlphaFoldDB" id="A0A5J6F449"/>
<evidence type="ECO:0000313" key="2">
    <source>
        <dbReference type="Proteomes" id="UP000326178"/>
    </source>
</evidence>
<name>A0A5J6F449_9ACTN</name>
<protein>
    <submittedName>
        <fullName evidence="1">Uncharacterized protein</fullName>
    </submittedName>
</protein>
<dbReference type="KEGG" id="snk:CP967_00135"/>
<organism evidence="1 2">
    <name type="scientific">Streptomyces nitrosporeus</name>
    <dbReference type="NCBI Taxonomy" id="28894"/>
    <lineage>
        <taxon>Bacteria</taxon>
        <taxon>Bacillati</taxon>
        <taxon>Actinomycetota</taxon>
        <taxon>Actinomycetes</taxon>
        <taxon>Kitasatosporales</taxon>
        <taxon>Streptomycetaceae</taxon>
        <taxon>Streptomyces</taxon>
    </lineage>
</organism>